<evidence type="ECO:0000259" key="7">
    <source>
        <dbReference type="Pfam" id="PF00350"/>
    </source>
</evidence>
<evidence type="ECO:0000313" key="8">
    <source>
        <dbReference type="EnsemblMetazoa" id="Aqu2.1.23661_001"/>
    </source>
</evidence>
<keyword evidence="3" id="KW-0378">Hydrolase</keyword>
<keyword evidence="5" id="KW-0472">Membrane</keyword>
<dbReference type="SUPFAM" id="SSF52540">
    <property type="entry name" value="P-loop containing nucleoside triphosphate hydrolases"/>
    <property type="match status" value="1"/>
</dbReference>
<sequence>MFYIGVFEHSSTAELPTTITESCQLILNIIRKYSNNILVQEKWLNETEYLLKNKVLTIGVFGSHKAGKSTLLNALLHHEVLPTTVINETAFILRIFHKPSSHYGSSCIEDTEQLLSMKKREIKGRRVIQKEIRKRNVDVREKAATISVDELEAHIPFLCCCSTGDINIVLLDTPGLSESNDLGIFEVSEYQLMTCAVYVYVISSQQLEDSIDTDSLRAIVFRDPNAFEERRILIAVTRLNEFSIKTSDSDSEDHDSSSGNDEEIPKRIDSIKEVIQRQCRCLGVPIPDDCIIPLCAIGALKARKEKLGGKRSREMRKLMLELDVSTAEEIEKVSQISLLEEKLIEVAGNSHYLWHYNIVRDCTRYLDQAIRKLDETREEFRRTGKKVEQLIETGDESLKDDLKCLPFIRMHRVVMKSRFEVGSIRQKLEQSLSLYCNTTTSAKKTTELFLLENDENDIVIESISHSRIPVVSSAPLKLRDLPAQSILQVFKRFMNFDSRRPLYNTEIDHFLDKLKEVFVDDCQKYFQKIKPMIAESYLKQHREIVEKNIADVEQHYFEQRKAMDAQVQEGPHKPPESLESCFSDNCSGEVLFLSSNDTQALCTSLAAGYEELISYLRELSEER</sequence>
<dbReference type="GO" id="GO:0003924">
    <property type="term" value="F:GTPase activity"/>
    <property type="evidence" value="ECO:0007669"/>
    <property type="project" value="InterPro"/>
</dbReference>
<dbReference type="EnsemblMetazoa" id="Aqu2.1.23661_001">
    <property type="protein sequence ID" value="Aqu2.1.23661_001"/>
    <property type="gene ID" value="Aqu2.1.23661"/>
</dbReference>
<dbReference type="AlphaFoldDB" id="A0A1X7U885"/>
<dbReference type="InterPro" id="IPR027417">
    <property type="entry name" value="P-loop_NTPase"/>
</dbReference>
<evidence type="ECO:0000256" key="3">
    <source>
        <dbReference type="ARBA" id="ARBA00022801"/>
    </source>
</evidence>
<dbReference type="PANTHER" id="PTHR10465">
    <property type="entry name" value="TRANSMEMBRANE GTPASE FZO1"/>
    <property type="match status" value="1"/>
</dbReference>
<dbReference type="InParanoid" id="A0A1X7U885"/>
<evidence type="ECO:0000256" key="5">
    <source>
        <dbReference type="ARBA" id="ARBA00023136"/>
    </source>
</evidence>
<keyword evidence="2" id="KW-0547">Nucleotide-binding</keyword>
<evidence type="ECO:0000256" key="2">
    <source>
        <dbReference type="ARBA" id="ARBA00022741"/>
    </source>
</evidence>
<evidence type="ECO:0000256" key="6">
    <source>
        <dbReference type="SAM" id="Coils"/>
    </source>
</evidence>
<dbReference type="InterPro" id="IPR027094">
    <property type="entry name" value="Mitofusin_fam"/>
</dbReference>
<proteinExistence type="predicted"/>
<feature type="coiled-coil region" evidence="6">
    <location>
        <begin position="359"/>
        <end position="393"/>
    </location>
</feature>
<evidence type="ECO:0000256" key="4">
    <source>
        <dbReference type="ARBA" id="ARBA00023134"/>
    </source>
</evidence>
<name>A0A1X7U885_AMPQE</name>
<organism evidence="8">
    <name type="scientific">Amphimedon queenslandica</name>
    <name type="common">Sponge</name>
    <dbReference type="NCBI Taxonomy" id="400682"/>
    <lineage>
        <taxon>Eukaryota</taxon>
        <taxon>Metazoa</taxon>
        <taxon>Porifera</taxon>
        <taxon>Demospongiae</taxon>
        <taxon>Heteroscleromorpha</taxon>
        <taxon>Haplosclerida</taxon>
        <taxon>Niphatidae</taxon>
        <taxon>Amphimedon</taxon>
    </lineage>
</organism>
<protein>
    <recommendedName>
        <fullName evidence="7">Dynamin N-terminal domain-containing protein</fullName>
    </recommendedName>
</protein>
<dbReference type="InterPro" id="IPR045063">
    <property type="entry name" value="Dynamin_N"/>
</dbReference>
<keyword evidence="6" id="KW-0175">Coiled coil</keyword>
<dbReference type="PANTHER" id="PTHR10465:SF0">
    <property type="entry name" value="SARCALUMENIN"/>
    <property type="match status" value="1"/>
</dbReference>
<dbReference type="Gene3D" id="3.40.50.300">
    <property type="entry name" value="P-loop containing nucleotide triphosphate hydrolases"/>
    <property type="match status" value="1"/>
</dbReference>
<dbReference type="GO" id="GO:0007005">
    <property type="term" value="P:mitochondrion organization"/>
    <property type="evidence" value="ECO:0007669"/>
    <property type="project" value="UniProtKB-ARBA"/>
</dbReference>
<keyword evidence="4" id="KW-0342">GTP-binding</keyword>
<evidence type="ECO:0000256" key="1">
    <source>
        <dbReference type="ARBA" id="ARBA00004370"/>
    </source>
</evidence>
<accession>A0A1X7U885</accession>
<dbReference type="GO" id="GO:0016020">
    <property type="term" value="C:membrane"/>
    <property type="evidence" value="ECO:0007669"/>
    <property type="project" value="UniProtKB-SubCell"/>
</dbReference>
<dbReference type="Pfam" id="PF00350">
    <property type="entry name" value="Dynamin_N"/>
    <property type="match status" value="1"/>
</dbReference>
<reference evidence="8" key="1">
    <citation type="submission" date="2017-05" db="UniProtKB">
        <authorList>
            <consortium name="EnsemblMetazoa"/>
        </authorList>
    </citation>
    <scope>IDENTIFICATION</scope>
</reference>
<dbReference type="OrthoDB" id="8927528at2759"/>
<comment type="subcellular location">
    <subcellularLocation>
        <location evidence="1">Membrane</location>
    </subcellularLocation>
</comment>
<dbReference type="GO" id="GO:0005525">
    <property type="term" value="F:GTP binding"/>
    <property type="evidence" value="ECO:0007669"/>
    <property type="project" value="UniProtKB-KW"/>
</dbReference>
<feature type="domain" description="Dynamin N-terminal" evidence="7">
    <location>
        <begin position="58"/>
        <end position="212"/>
    </location>
</feature>